<name>A0ABS4IYG3_9BACL</name>
<dbReference type="EMBL" id="JAGGLB010000014">
    <property type="protein sequence ID" value="MBP1992634.1"/>
    <property type="molecule type" value="Genomic_DNA"/>
</dbReference>
<proteinExistence type="predicted"/>
<evidence type="ECO:0000256" key="1">
    <source>
        <dbReference type="SAM" id="Phobius"/>
    </source>
</evidence>
<keyword evidence="1" id="KW-0472">Membrane</keyword>
<keyword evidence="1" id="KW-1133">Transmembrane helix</keyword>
<feature type="transmembrane region" description="Helical" evidence="1">
    <location>
        <begin position="6"/>
        <end position="25"/>
    </location>
</feature>
<protein>
    <recommendedName>
        <fullName evidence="4">Glycosyltransferase</fullName>
    </recommendedName>
</protein>
<evidence type="ECO:0008006" key="4">
    <source>
        <dbReference type="Google" id="ProtNLM"/>
    </source>
</evidence>
<dbReference type="RefSeq" id="WP_209973799.1">
    <property type="nucleotide sequence ID" value="NZ_JAGGLB010000014.1"/>
</dbReference>
<dbReference type="Proteomes" id="UP001519287">
    <property type="component" value="Unassembled WGS sequence"/>
</dbReference>
<sequence>MWIGLLWIFGCYGISIALLHIWFGFKNNKQRSAAQVLLITRNNQSQIEWYIRSMFFFSRIRGRELQVTILDEGSTDETMRIIERLSHTYCMDIKWCLPDKSLDDFLEAHGDEAVIVVHLSNRKEIQEIPLFY</sequence>
<accession>A0ABS4IYG3</accession>
<organism evidence="2 3">
    <name type="scientific">Paenibacillus eucommiae</name>
    <dbReference type="NCBI Taxonomy" id="1355755"/>
    <lineage>
        <taxon>Bacteria</taxon>
        <taxon>Bacillati</taxon>
        <taxon>Bacillota</taxon>
        <taxon>Bacilli</taxon>
        <taxon>Bacillales</taxon>
        <taxon>Paenibacillaceae</taxon>
        <taxon>Paenibacillus</taxon>
    </lineage>
</organism>
<gene>
    <name evidence="2" type="ORF">J2Z66_004243</name>
</gene>
<keyword evidence="3" id="KW-1185">Reference proteome</keyword>
<evidence type="ECO:0000313" key="2">
    <source>
        <dbReference type="EMBL" id="MBP1992634.1"/>
    </source>
</evidence>
<evidence type="ECO:0000313" key="3">
    <source>
        <dbReference type="Proteomes" id="UP001519287"/>
    </source>
</evidence>
<reference evidence="2 3" key="1">
    <citation type="submission" date="2021-03" db="EMBL/GenBank/DDBJ databases">
        <title>Genomic Encyclopedia of Type Strains, Phase IV (KMG-IV): sequencing the most valuable type-strain genomes for metagenomic binning, comparative biology and taxonomic classification.</title>
        <authorList>
            <person name="Goeker M."/>
        </authorList>
    </citation>
    <scope>NUCLEOTIDE SEQUENCE [LARGE SCALE GENOMIC DNA]</scope>
    <source>
        <strain evidence="2 3">DSM 26048</strain>
    </source>
</reference>
<keyword evidence="1" id="KW-0812">Transmembrane</keyword>
<comment type="caution">
    <text evidence="2">The sequence shown here is derived from an EMBL/GenBank/DDBJ whole genome shotgun (WGS) entry which is preliminary data.</text>
</comment>